<evidence type="ECO:0000256" key="1">
    <source>
        <dbReference type="ARBA" id="ARBA00022723"/>
    </source>
</evidence>
<keyword evidence="1" id="KW-0479">Metal-binding</keyword>
<protein>
    <submittedName>
        <fullName evidence="3">Rhodanese-like domain-containing protein</fullName>
    </submittedName>
</protein>
<dbReference type="Pfam" id="PF00581">
    <property type="entry name" value="Rhodanese"/>
    <property type="match status" value="2"/>
</dbReference>
<organism evidence="3 4">
    <name type="scientific">Arenibacter antarcticus</name>
    <dbReference type="NCBI Taxonomy" id="2040469"/>
    <lineage>
        <taxon>Bacteria</taxon>
        <taxon>Pseudomonadati</taxon>
        <taxon>Bacteroidota</taxon>
        <taxon>Flavobacteriia</taxon>
        <taxon>Flavobacteriales</taxon>
        <taxon>Flavobacteriaceae</taxon>
        <taxon>Arenibacter</taxon>
    </lineage>
</organism>
<dbReference type="InterPro" id="IPR051682">
    <property type="entry name" value="Mito_Persulfide_Diox"/>
</dbReference>
<dbReference type="CDD" id="cd07724">
    <property type="entry name" value="POD-like_MBL-fold"/>
    <property type="match status" value="1"/>
</dbReference>
<dbReference type="PANTHER" id="PTHR43084">
    <property type="entry name" value="PERSULFIDE DIOXYGENASE ETHE1"/>
    <property type="match status" value="1"/>
</dbReference>
<dbReference type="RefSeq" id="WP_251808179.1">
    <property type="nucleotide sequence ID" value="NZ_CP166679.1"/>
</dbReference>
<dbReference type="InterPro" id="IPR001763">
    <property type="entry name" value="Rhodanese-like_dom"/>
</dbReference>
<dbReference type="EMBL" id="JBHUOK010000021">
    <property type="protein sequence ID" value="MFD2789472.1"/>
    <property type="molecule type" value="Genomic_DNA"/>
</dbReference>
<evidence type="ECO:0000259" key="2">
    <source>
        <dbReference type="PROSITE" id="PS50206"/>
    </source>
</evidence>
<dbReference type="Proteomes" id="UP001597532">
    <property type="component" value="Unassembled WGS sequence"/>
</dbReference>
<accession>A0ABW5VET2</accession>
<proteinExistence type="predicted"/>
<feature type="domain" description="Rhodanese" evidence="2">
    <location>
        <begin position="374"/>
        <end position="462"/>
    </location>
</feature>
<dbReference type="PROSITE" id="PS50206">
    <property type="entry name" value="RHODANESE_3"/>
    <property type="match status" value="2"/>
</dbReference>
<sequence length="469" mass="51691">MKIEQIYTGCLAQGAYYIESKGEVAIIDPLREVEPYLQRVKEDKAKVKYIFETHFHADFVSGHLTLSKETGAPIVYGPLANPTYDAIIAKDGQEFPLGELIIKVLHTPGHTMESTTYLLKDKNGKDHAIFSGDTLFLGDVGRPDLAQKAANMTQEDLAGILFDSLRNKIMPLNDEVVVYPAHGAGSACGKNMMKETVDTLGNQKKMNYALRADMTKEEFIKEVTDGLLPPPKYFPLNVKMNKEGYEDISEILKKGTTAFSPDEFEEAANATDAIVLDVRHQDDFVKGHIPRSIFIGLDGGFAPWVGALIADVKQPILLVTDKGKEEEAIIRLSRVGFDATIGYLNGSFDAWKDAGKDYDTITSIPASDLKTILAQDKVPVFDVRKDSEYQSEHVVDAHNTPLDYLNQYMGEFPKEAPFYVHCAGGYRSVIAASILKSRGIHNLIDIAGGYAGLKENGVPVTDYVCPTTL</sequence>
<feature type="domain" description="Rhodanese" evidence="2">
    <location>
        <begin position="269"/>
        <end position="360"/>
    </location>
</feature>
<name>A0ABW5VET2_9FLAO</name>
<gene>
    <name evidence="3" type="ORF">ACFS1K_06860</name>
</gene>
<comment type="caution">
    <text evidence="3">The sequence shown here is derived from an EMBL/GenBank/DDBJ whole genome shotgun (WGS) entry which is preliminary data.</text>
</comment>
<dbReference type="SUPFAM" id="SSF52821">
    <property type="entry name" value="Rhodanese/Cell cycle control phosphatase"/>
    <property type="match status" value="2"/>
</dbReference>
<dbReference type="InterPro" id="IPR044528">
    <property type="entry name" value="POD-like_MBL-fold"/>
</dbReference>
<dbReference type="SUPFAM" id="SSF56281">
    <property type="entry name" value="Metallo-hydrolase/oxidoreductase"/>
    <property type="match status" value="1"/>
</dbReference>
<dbReference type="Gene3D" id="3.60.15.10">
    <property type="entry name" value="Ribonuclease Z/Hydroxyacylglutathione hydrolase-like"/>
    <property type="match status" value="1"/>
</dbReference>
<dbReference type="SMART" id="SM00849">
    <property type="entry name" value="Lactamase_B"/>
    <property type="match status" value="1"/>
</dbReference>
<dbReference type="Pfam" id="PF00753">
    <property type="entry name" value="Lactamase_B"/>
    <property type="match status" value="1"/>
</dbReference>
<dbReference type="CDD" id="cd00158">
    <property type="entry name" value="RHOD"/>
    <property type="match status" value="1"/>
</dbReference>
<dbReference type="PANTHER" id="PTHR43084:SF1">
    <property type="entry name" value="PERSULFIDE DIOXYGENASE ETHE1, MITOCHONDRIAL"/>
    <property type="match status" value="1"/>
</dbReference>
<dbReference type="InterPro" id="IPR036873">
    <property type="entry name" value="Rhodanese-like_dom_sf"/>
</dbReference>
<evidence type="ECO:0000313" key="4">
    <source>
        <dbReference type="Proteomes" id="UP001597532"/>
    </source>
</evidence>
<dbReference type="Gene3D" id="3.40.250.10">
    <property type="entry name" value="Rhodanese-like domain"/>
    <property type="match status" value="2"/>
</dbReference>
<reference evidence="4" key="1">
    <citation type="journal article" date="2019" name="Int. J. Syst. Evol. Microbiol.">
        <title>The Global Catalogue of Microorganisms (GCM) 10K type strain sequencing project: providing services to taxonomists for standard genome sequencing and annotation.</title>
        <authorList>
            <consortium name="The Broad Institute Genomics Platform"/>
            <consortium name="The Broad Institute Genome Sequencing Center for Infectious Disease"/>
            <person name="Wu L."/>
            <person name="Ma J."/>
        </authorList>
    </citation>
    <scope>NUCLEOTIDE SEQUENCE [LARGE SCALE GENOMIC DNA]</scope>
    <source>
        <strain evidence="4">KCTC 52924</strain>
    </source>
</reference>
<dbReference type="SMART" id="SM00450">
    <property type="entry name" value="RHOD"/>
    <property type="match status" value="2"/>
</dbReference>
<evidence type="ECO:0000313" key="3">
    <source>
        <dbReference type="EMBL" id="MFD2789472.1"/>
    </source>
</evidence>
<dbReference type="InterPro" id="IPR036866">
    <property type="entry name" value="RibonucZ/Hydroxyglut_hydro"/>
</dbReference>
<dbReference type="InterPro" id="IPR001279">
    <property type="entry name" value="Metallo-B-lactamas"/>
</dbReference>
<keyword evidence="4" id="KW-1185">Reference proteome</keyword>